<comment type="similarity">
    <text evidence="1">Belongs to the peptidase C48 family.</text>
</comment>
<evidence type="ECO:0000256" key="3">
    <source>
        <dbReference type="ARBA" id="ARBA00022670"/>
    </source>
</evidence>
<keyword evidence="4" id="KW-0833">Ubl conjugation pathway</keyword>
<keyword evidence="9" id="KW-1185">Reference proteome</keyword>
<dbReference type="Gene3D" id="3.40.395.10">
    <property type="entry name" value="Adenoviral Proteinase, Chain A"/>
    <property type="match status" value="1"/>
</dbReference>
<dbReference type="EMBL" id="JABFTP020000144">
    <property type="protein sequence ID" value="KAL3281481.1"/>
    <property type="molecule type" value="Genomic_DNA"/>
</dbReference>
<evidence type="ECO:0000259" key="7">
    <source>
        <dbReference type="PROSITE" id="PS50600"/>
    </source>
</evidence>
<keyword evidence="2" id="KW-0597">Phosphoprotein</keyword>
<dbReference type="PANTHER" id="PTHR46896:SF3">
    <property type="entry name" value="FI06413P-RELATED"/>
    <property type="match status" value="1"/>
</dbReference>
<feature type="compositionally biased region" description="Acidic residues" evidence="6">
    <location>
        <begin position="1031"/>
        <end position="1054"/>
    </location>
</feature>
<feature type="region of interest" description="Disordered" evidence="6">
    <location>
        <begin position="311"/>
        <end position="381"/>
    </location>
</feature>
<dbReference type="InterPro" id="IPR051947">
    <property type="entry name" value="Sentrin-specific_protease"/>
</dbReference>
<sequence>MSAEQLMIIDGQPTHQVIVNQSPVAYQQELTSGIVTIPQQAAQTVYYMDNSGNVPTELAHVETVELQPIVLNHRLGSQISLVQRPSKPSLAAPQLSLLQQVQRVNSPKIIRPQINPLSSPQLTQTLQIANQEEQNQHFMRPVQQKQQEAPVDQPSVTIEKTGQTSRQQINQHGQQFQRIVDPSHCQVSPQKMLSMQYQGRPIGTDQVTDSDKQEVVALNDGKVISIEEYKDMLLKQQQQRMNLMPEVSVKKRSPNPNTIKPRAKTPNTITNRSRSKIANKGQELCSMEGIEPSRFTPQQAPVQRYMDNSKIQQPRRLPLSTPPTQMQNRAPQVQLQPNQSNQKMTEKPTSTQSGVPSQHQHHHQPTRQNNHNYLIQPPKQNINKPVMQCPLPKCVPSNQIKKIIENTPVSEEYSDSIRMLVMLANGEQRLITFTLPNQACTIQEILEQVGVPLQPDTLIDVSEANSNGINYMVTVGFMQNTSQAEECSDSMPADNNYQTTPVADPQLQVTLPAPSPPLMNEPSPEPVEEPSPVREVEVPKYIEGKMAVCGYCGILSDDFNKCMRCKTKLPENVKAIAAVGSMKKGDNKVQKKDSVNIANTNGTKDSNVKKKQTTKGRHTENDTVILTLSSDEEEESVDAGSAPINENILQKLGSAITLSPIKKEPSVSDIQKTTTNIDNEKTKLNLENLKSIFLQCRTVRIGSYRTIPKENVIIDYSSVTLKVSNTANTKDLITIRIDRNDIVKVLISFQKQLPVLFYYLRPSMGNLIREMLGMKENDINYYDPLSDNESHRRITLLPENISEEAKSMLLQIYRSSATCNILDELTVKEANDILIKTCPKELTLANLQTSASNFEVKPLFTYPPEGRGRISINTEDYMCLGSDQFLNDVIIDFYLKFLVHNLSQEEQERIHVFSTFFYKRLTTKPVKASRKNQPAELDPTLTPAEKRHARVKTWTKNIDLFKKDYVIVPINENCHWFLAIICFPGLDGCQTMDGHPIKIDIAPKKKKNLSSKTTIGNVTITAVKKEDIPCEDLESDKDEAEGDESELESDDSEETQTITSHSSRPPIKQPCILIFDSLAGTGRSRVVATLRDYLTCEYKTKYSTGKVFNKDVIKGACPKVPQQTNFTDCGLYLLQYVEHFFMEPIKDYYIPINSLKNWFDEITVTRKREDISILIKTLMMDYKKDVGLLPEIMFPTKNGVIVDQFADDDDMDEEMSENEEFGSPPIGSETEIDSSMSIQEEESMKFENSPIKPSCESVSDRNEITEQTVSSIELLKPDISELSMPKIQSNKDALSYLKAKRIIRHKNLDNPSKKLKNSE</sequence>
<feature type="domain" description="Ubiquitin-like protease family profile" evidence="7">
    <location>
        <begin position="870"/>
        <end position="1140"/>
    </location>
</feature>
<feature type="compositionally biased region" description="Polar residues" evidence="6">
    <location>
        <begin position="322"/>
        <end position="358"/>
    </location>
</feature>
<feature type="region of interest" description="Disordered" evidence="6">
    <location>
        <begin position="1240"/>
        <end position="1264"/>
    </location>
</feature>
<evidence type="ECO:0000313" key="8">
    <source>
        <dbReference type="EMBL" id="KAL3281481.1"/>
    </source>
</evidence>
<dbReference type="InterPro" id="IPR038765">
    <property type="entry name" value="Papain-like_cys_pep_sf"/>
</dbReference>
<dbReference type="Pfam" id="PF02902">
    <property type="entry name" value="Peptidase_C48"/>
    <property type="match status" value="1"/>
</dbReference>
<evidence type="ECO:0000256" key="1">
    <source>
        <dbReference type="ARBA" id="ARBA00005234"/>
    </source>
</evidence>
<keyword evidence="3" id="KW-0645">Protease</keyword>
<feature type="region of interest" description="Disordered" evidence="6">
    <location>
        <begin position="511"/>
        <end position="533"/>
    </location>
</feature>
<dbReference type="InterPro" id="IPR003653">
    <property type="entry name" value="Peptidase_C48_C"/>
</dbReference>
<dbReference type="Proteomes" id="UP001516400">
    <property type="component" value="Unassembled WGS sequence"/>
</dbReference>
<dbReference type="GO" id="GO:0006508">
    <property type="term" value="P:proteolysis"/>
    <property type="evidence" value="ECO:0007669"/>
    <property type="project" value="UniProtKB-KW"/>
</dbReference>
<gene>
    <name evidence="8" type="ORF">HHI36_004689</name>
</gene>
<name>A0ABD2NRY3_9CUCU</name>
<evidence type="ECO:0000256" key="4">
    <source>
        <dbReference type="ARBA" id="ARBA00022786"/>
    </source>
</evidence>
<evidence type="ECO:0000256" key="6">
    <source>
        <dbReference type="SAM" id="MobiDB-lite"/>
    </source>
</evidence>
<dbReference type="PANTHER" id="PTHR46896">
    <property type="entry name" value="SENTRIN-SPECIFIC PROTEASE"/>
    <property type="match status" value="1"/>
</dbReference>
<dbReference type="SUPFAM" id="SSF54001">
    <property type="entry name" value="Cysteine proteinases"/>
    <property type="match status" value="1"/>
</dbReference>
<feature type="region of interest" description="Disordered" evidence="6">
    <location>
        <begin position="1031"/>
        <end position="1065"/>
    </location>
</feature>
<accession>A0ABD2NRY3</accession>
<organism evidence="8 9">
    <name type="scientific">Cryptolaemus montrouzieri</name>
    <dbReference type="NCBI Taxonomy" id="559131"/>
    <lineage>
        <taxon>Eukaryota</taxon>
        <taxon>Metazoa</taxon>
        <taxon>Ecdysozoa</taxon>
        <taxon>Arthropoda</taxon>
        <taxon>Hexapoda</taxon>
        <taxon>Insecta</taxon>
        <taxon>Pterygota</taxon>
        <taxon>Neoptera</taxon>
        <taxon>Endopterygota</taxon>
        <taxon>Coleoptera</taxon>
        <taxon>Polyphaga</taxon>
        <taxon>Cucujiformia</taxon>
        <taxon>Coccinelloidea</taxon>
        <taxon>Coccinellidae</taxon>
        <taxon>Scymninae</taxon>
        <taxon>Scymnini</taxon>
        <taxon>Cryptolaemus</taxon>
    </lineage>
</organism>
<feature type="compositionally biased region" description="Pro residues" evidence="6">
    <location>
        <begin position="513"/>
        <end position="525"/>
    </location>
</feature>
<feature type="region of interest" description="Disordered" evidence="6">
    <location>
        <begin position="597"/>
        <end position="617"/>
    </location>
</feature>
<comment type="caution">
    <text evidence="8">The sequence shown here is derived from an EMBL/GenBank/DDBJ whole genome shotgun (WGS) entry which is preliminary data.</text>
</comment>
<evidence type="ECO:0000256" key="5">
    <source>
        <dbReference type="ARBA" id="ARBA00022801"/>
    </source>
</evidence>
<feature type="region of interest" description="Disordered" evidence="6">
    <location>
        <begin position="246"/>
        <end position="281"/>
    </location>
</feature>
<feature type="compositionally biased region" description="Polar residues" evidence="6">
    <location>
        <begin position="366"/>
        <end position="381"/>
    </location>
</feature>
<keyword evidence="5" id="KW-0378">Hydrolase</keyword>
<dbReference type="PROSITE" id="PS50600">
    <property type="entry name" value="ULP_PROTEASE"/>
    <property type="match status" value="1"/>
</dbReference>
<evidence type="ECO:0000256" key="2">
    <source>
        <dbReference type="ARBA" id="ARBA00022553"/>
    </source>
</evidence>
<evidence type="ECO:0000313" key="9">
    <source>
        <dbReference type="Proteomes" id="UP001516400"/>
    </source>
</evidence>
<protein>
    <recommendedName>
        <fullName evidence="7">Ubiquitin-like protease family profile domain-containing protein</fullName>
    </recommendedName>
</protein>
<dbReference type="GO" id="GO:0008233">
    <property type="term" value="F:peptidase activity"/>
    <property type="evidence" value="ECO:0007669"/>
    <property type="project" value="UniProtKB-KW"/>
</dbReference>
<proteinExistence type="inferred from homology"/>
<reference evidence="8 9" key="1">
    <citation type="journal article" date="2021" name="BMC Biol.">
        <title>Horizontally acquired antibacterial genes associated with adaptive radiation of ladybird beetles.</title>
        <authorList>
            <person name="Li H.S."/>
            <person name="Tang X.F."/>
            <person name="Huang Y.H."/>
            <person name="Xu Z.Y."/>
            <person name="Chen M.L."/>
            <person name="Du X.Y."/>
            <person name="Qiu B.Y."/>
            <person name="Chen P.T."/>
            <person name="Zhang W."/>
            <person name="Slipinski A."/>
            <person name="Escalona H.E."/>
            <person name="Waterhouse R.M."/>
            <person name="Zwick A."/>
            <person name="Pang H."/>
        </authorList>
    </citation>
    <scope>NUCLEOTIDE SEQUENCE [LARGE SCALE GENOMIC DNA]</scope>
    <source>
        <strain evidence="8">SYSU2018</strain>
    </source>
</reference>